<feature type="non-terminal residue" evidence="1">
    <location>
        <position position="1"/>
    </location>
</feature>
<accession>A0A382XQ41</accession>
<proteinExistence type="predicted"/>
<reference evidence="1" key="1">
    <citation type="submission" date="2018-05" db="EMBL/GenBank/DDBJ databases">
        <authorList>
            <person name="Lanie J.A."/>
            <person name="Ng W.-L."/>
            <person name="Kazmierczak K.M."/>
            <person name="Andrzejewski T.M."/>
            <person name="Davidsen T.M."/>
            <person name="Wayne K.J."/>
            <person name="Tettelin H."/>
            <person name="Glass J.I."/>
            <person name="Rusch D."/>
            <person name="Podicherti R."/>
            <person name="Tsui H.-C.T."/>
            <person name="Winkler M.E."/>
        </authorList>
    </citation>
    <scope>NUCLEOTIDE SEQUENCE</scope>
</reference>
<protein>
    <submittedName>
        <fullName evidence="1">Uncharacterized protein</fullName>
    </submittedName>
</protein>
<sequence length="53" mass="6188">ETFIEKDNHLIDLLTGLSLEDQVKPYYRTGSIVLAGNFVDLRFKEPVLHQWDI</sequence>
<dbReference type="EMBL" id="UINC01169569">
    <property type="protein sequence ID" value="SVD73176.1"/>
    <property type="molecule type" value="Genomic_DNA"/>
</dbReference>
<gene>
    <name evidence="1" type="ORF">METZ01_LOCUS426030</name>
</gene>
<evidence type="ECO:0000313" key="1">
    <source>
        <dbReference type="EMBL" id="SVD73176.1"/>
    </source>
</evidence>
<dbReference type="AlphaFoldDB" id="A0A382XQ41"/>
<name>A0A382XQ41_9ZZZZ</name>
<organism evidence="1">
    <name type="scientific">marine metagenome</name>
    <dbReference type="NCBI Taxonomy" id="408172"/>
    <lineage>
        <taxon>unclassified sequences</taxon>
        <taxon>metagenomes</taxon>
        <taxon>ecological metagenomes</taxon>
    </lineage>
</organism>